<proteinExistence type="inferred from homology"/>
<keyword evidence="4 6" id="KW-0665">Pyrimidine biosynthesis</keyword>
<dbReference type="Pfam" id="PF00215">
    <property type="entry name" value="OMPdecase"/>
    <property type="match status" value="1"/>
</dbReference>
<evidence type="ECO:0000256" key="5">
    <source>
        <dbReference type="ARBA" id="ARBA00023239"/>
    </source>
</evidence>
<gene>
    <name evidence="6 8" type="primary">pyrF</name>
    <name evidence="8" type="ORF">ABUW04_04050</name>
</gene>
<dbReference type="EC" id="4.1.1.23" evidence="6"/>
<feature type="binding site" evidence="6">
    <location>
        <position position="119"/>
    </location>
    <ligand>
        <name>substrate</name>
    </ligand>
</feature>
<dbReference type="InterPro" id="IPR047596">
    <property type="entry name" value="OMPdecase_bac"/>
</dbReference>
<dbReference type="SMART" id="SM00934">
    <property type="entry name" value="OMPdecase"/>
    <property type="match status" value="1"/>
</dbReference>
<dbReference type="RefSeq" id="WP_380562748.1">
    <property type="nucleotide sequence ID" value="NZ_JBEUKS010000001.1"/>
</dbReference>
<dbReference type="GO" id="GO:0004590">
    <property type="term" value="F:orotidine-5'-phosphate decarboxylase activity"/>
    <property type="evidence" value="ECO:0007669"/>
    <property type="project" value="UniProtKB-EC"/>
</dbReference>
<dbReference type="Proteomes" id="UP001592581">
    <property type="component" value="Unassembled WGS sequence"/>
</dbReference>
<dbReference type="InterPro" id="IPR014732">
    <property type="entry name" value="OMPdecase"/>
</dbReference>
<dbReference type="InterPro" id="IPR001754">
    <property type="entry name" value="OMPdeCOase_dom"/>
</dbReference>
<feature type="domain" description="Orotidine 5'-phosphate decarboxylase" evidence="7">
    <location>
        <begin position="6"/>
        <end position="225"/>
    </location>
</feature>
<evidence type="ECO:0000256" key="1">
    <source>
        <dbReference type="ARBA" id="ARBA00002356"/>
    </source>
</evidence>
<comment type="catalytic activity">
    <reaction evidence="6">
        <text>orotidine 5'-phosphate + H(+) = UMP + CO2</text>
        <dbReference type="Rhea" id="RHEA:11596"/>
        <dbReference type="ChEBI" id="CHEBI:15378"/>
        <dbReference type="ChEBI" id="CHEBI:16526"/>
        <dbReference type="ChEBI" id="CHEBI:57538"/>
        <dbReference type="ChEBI" id="CHEBI:57865"/>
        <dbReference type="EC" id="4.1.1.23"/>
    </reaction>
</comment>
<evidence type="ECO:0000313" key="8">
    <source>
        <dbReference type="EMBL" id="MFC1437420.1"/>
    </source>
</evidence>
<comment type="caution">
    <text evidence="8">The sequence shown here is derived from an EMBL/GenBank/DDBJ whole genome shotgun (WGS) entry which is preliminary data.</text>
</comment>
<dbReference type="HAMAP" id="MF_01200_B">
    <property type="entry name" value="OMPdecase_type1_B"/>
    <property type="match status" value="1"/>
</dbReference>
<dbReference type="NCBIfam" id="NF001273">
    <property type="entry name" value="PRK00230.1"/>
    <property type="match status" value="1"/>
</dbReference>
<dbReference type="EMBL" id="JBEUKS010000001">
    <property type="protein sequence ID" value="MFC1437420.1"/>
    <property type="molecule type" value="Genomic_DNA"/>
</dbReference>
<feature type="binding site" evidence="6">
    <location>
        <position position="12"/>
    </location>
    <ligand>
        <name>substrate</name>
    </ligand>
</feature>
<dbReference type="PANTHER" id="PTHR32119:SF2">
    <property type="entry name" value="OROTIDINE 5'-PHOSPHATE DECARBOXYLASE"/>
    <property type="match status" value="1"/>
</dbReference>
<feature type="binding site" evidence="6">
    <location>
        <position position="209"/>
    </location>
    <ligand>
        <name>substrate</name>
    </ligand>
</feature>
<keyword evidence="3 6" id="KW-0210">Decarboxylase</keyword>
<evidence type="ECO:0000256" key="2">
    <source>
        <dbReference type="ARBA" id="ARBA00004861"/>
    </source>
</evidence>
<evidence type="ECO:0000256" key="3">
    <source>
        <dbReference type="ARBA" id="ARBA00022793"/>
    </source>
</evidence>
<dbReference type="InterPro" id="IPR011060">
    <property type="entry name" value="RibuloseP-bd_barrel"/>
</dbReference>
<evidence type="ECO:0000313" key="9">
    <source>
        <dbReference type="Proteomes" id="UP001592581"/>
    </source>
</evidence>
<dbReference type="Gene3D" id="3.20.20.70">
    <property type="entry name" value="Aldolase class I"/>
    <property type="match status" value="1"/>
</dbReference>
<reference evidence="8 9" key="1">
    <citation type="submission" date="2024-06" db="EMBL/GenBank/DDBJ databases">
        <authorList>
            <person name="Lee S.D."/>
        </authorList>
    </citation>
    <scope>NUCLEOTIDE SEQUENCE [LARGE SCALE GENOMIC DNA]</scope>
    <source>
        <strain evidence="8 9">N1-10</strain>
    </source>
</reference>
<dbReference type="CDD" id="cd04725">
    <property type="entry name" value="OMP_decarboxylase_like"/>
    <property type="match status" value="1"/>
</dbReference>
<evidence type="ECO:0000256" key="4">
    <source>
        <dbReference type="ARBA" id="ARBA00022975"/>
    </source>
</evidence>
<accession>A0ABV6XGN6</accession>
<comment type="caution">
    <text evidence="6">Lacks conserved residue(s) required for the propagation of feature annotation.</text>
</comment>
<evidence type="ECO:0000259" key="7">
    <source>
        <dbReference type="SMART" id="SM00934"/>
    </source>
</evidence>
<name>A0ABV6XGN6_9ACTN</name>
<comment type="subunit">
    <text evidence="6">Homodimer.</text>
</comment>
<evidence type="ECO:0000256" key="6">
    <source>
        <dbReference type="HAMAP-Rule" id="MF_01200"/>
    </source>
</evidence>
<feature type="active site" description="Proton donor" evidence="6">
    <location>
        <position position="63"/>
    </location>
</feature>
<dbReference type="NCBIfam" id="TIGR01740">
    <property type="entry name" value="pyrF"/>
    <property type="match status" value="1"/>
</dbReference>
<organism evidence="8 9">
    <name type="scientific">Streptacidiphilus jeojiensis</name>
    <dbReference type="NCBI Taxonomy" id="3229225"/>
    <lineage>
        <taxon>Bacteria</taxon>
        <taxon>Bacillati</taxon>
        <taxon>Actinomycetota</taxon>
        <taxon>Actinomycetes</taxon>
        <taxon>Kitasatosporales</taxon>
        <taxon>Streptomycetaceae</taxon>
        <taxon>Streptacidiphilus</taxon>
    </lineage>
</organism>
<keyword evidence="5 6" id="KW-0456">Lyase</keyword>
<dbReference type="SUPFAM" id="SSF51366">
    <property type="entry name" value="Ribulose-phoshate binding barrel"/>
    <property type="match status" value="1"/>
</dbReference>
<dbReference type="InterPro" id="IPR013785">
    <property type="entry name" value="Aldolase_TIM"/>
</dbReference>
<comment type="similarity">
    <text evidence="6">Belongs to the OMP decarboxylase family. Type 1 subfamily.</text>
</comment>
<comment type="pathway">
    <text evidence="2 6">Pyrimidine metabolism; UMP biosynthesis via de novo pathway; UMP from orotate: step 2/2.</text>
</comment>
<dbReference type="PANTHER" id="PTHR32119">
    <property type="entry name" value="OROTIDINE 5'-PHOSPHATE DECARBOXYLASE"/>
    <property type="match status" value="1"/>
</dbReference>
<sequence>MDATSRIIVALDFDNRRDADELVDRLGEECRFYKVGLELLTSVGPELVQRLVAMGKDVFLDLKLFEIPTSVAAAVRAAGALGASLVTVHSTGGSAIMAAAVTAARDHPRLRVLALTVVTSMTSTDLSEVGVNAPPREQVLRLARLAHRVGCHGVVASPQETGMLRGALGPDVLIVTPGITLPGESPNDHARPGTPRAAVEAGASHLVVGRAITQAADPVAAIRLIRADLASESAARSRCSYRSSAGSTA</sequence>
<feature type="binding site" evidence="6">
    <location>
        <position position="210"/>
    </location>
    <ligand>
        <name>substrate</name>
    </ligand>
</feature>
<comment type="function">
    <text evidence="1 6">Catalyzes the decarboxylation of orotidine 5'-monophosphate (OMP) to uridine 5'-monophosphate (UMP).</text>
</comment>
<keyword evidence="9" id="KW-1185">Reference proteome</keyword>
<protein>
    <recommendedName>
        <fullName evidence="6">Orotidine 5'-phosphate decarboxylase</fullName>
        <ecNumber evidence="6">4.1.1.23</ecNumber>
    </recommendedName>
    <alternativeName>
        <fullName evidence="6">OMP decarboxylase</fullName>
        <shortName evidence="6">OMPDCase</shortName>
        <shortName evidence="6">OMPdecase</shortName>
    </alternativeName>
</protein>
<feature type="binding site" evidence="6">
    <location>
        <position position="34"/>
    </location>
    <ligand>
        <name>substrate</name>
    </ligand>
</feature>